<dbReference type="PANTHER" id="PTHR37164">
    <property type="entry name" value="BACTERIOHEMERYTHRIN"/>
    <property type="match status" value="1"/>
</dbReference>
<dbReference type="OrthoDB" id="9774644at2"/>
<keyword evidence="2" id="KW-0561">Oxygen transport</keyword>
<reference evidence="7" key="1">
    <citation type="submission" date="2017-02" db="EMBL/GenBank/DDBJ databases">
        <authorList>
            <person name="Varghese N."/>
            <person name="Submissions S."/>
        </authorList>
    </citation>
    <scope>NUCLEOTIDE SEQUENCE [LARGE SCALE GENOMIC DNA]</scope>
    <source>
        <strain evidence="7">ATCC BAA-34</strain>
    </source>
</reference>
<dbReference type="Proteomes" id="UP000190102">
    <property type="component" value="Unassembled WGS sequence"/>
</dbReference>
<dbReference type="GO" id="GO:0046872">
    <property type="term" value="F:metal ion binding"/>
    <property type="evidence" value="ECO:0007669"/>
    <property type="project" value="UniProtKB-KW"/>
</dbReference>
<dbReference type="NCBIfam" id="TIGR02481">
    <property type="entry name" value="hemeryth_dom"/>
    <property type="match status" value="1"/>
</dbReference>
<dbReference type="SUPFAM" id="SSF47188">
    <property type="entry name" value="Hemerythrin-like"/>
    <property type="match status" value="1"/>
</dbReference>
<evidence type="ECO:0000256" key="2">
    <source>
        <dbReference type="ARBA" id="ARBA00022621"/>
    </source>
</evidence>
<evidence type="ECO:0000313" key="7">
    <source>
        <dbReference type="Proteomes" id="UP000190102"/>
    </source>
</evidence>
<dbReference type="STRING" id="115783.SAMN02745119_02635"/>
<keyword evidence="2" id="KW-0813">Transport</keyword>
<gene>
    <name evidence="6" type="ORF">SAMN02745119_02635</name>
</gene>
<name>A0A1T4R0S0_9BACT</name>
<protein>
    <submittedName>
        <fullName evidence="6">Hemerythrin</fullName>
    </submittedName>
</protein>
<evidence type="ECO:0000259" key="5">
    <source>
        <dbReference type="Pfam" id="PF01814"/>
    </source>
</evidence>
<dbReference type="EMBL" id="FUWR01000016">
    <property type="protein sequence ID" value="SKA09590.1"/>
    <property type="molecule type" value="Genomic_DNA"/>
</dbReference>
<dbReference type="RefSeq" id="WP_078790886.1">
    <property type="nucleotide sequence ID" value="NZ_FUWR01000016.1"/>
</dbReference>
<dbReference type="InterPro" id="IPR035938">
    <property type="entry name" value="Hemerythrin-like_sf"/>
</dbReference>
<dbReference type="CDD" id="cd12107">
    <property type="entry name" value="Hemerythrin"/>
    <property type="match status" value="1"/>
</dbReference>
<evidence type="ECO:0000256" key="4">
    <source>
        <dbReference type="ARBA" id="ARBA00023004"/>
    </source>
</evidence>
<dbReference type="PROSITE" id="PS00550">
    <property type="entry name" value="HEMERYTHRINS"/>
    <property type="match status" value="1"/>
</dbReference>
<dbReference type="InterPro" id="IPR050669">
    <property type="entry name" value="Hemerythrin"/>
</dbReference>
<keyword evidence="7" id="KW-1185">Reference proteome</keyword>
<dbReference type="Pfam" id="PF01814">
    <property type="entry name" value="Hemerythrin"/>
    <property type="match status" value="1"/>
</dbReference>
<evidence type="ECO:0000256" key="1">
    <source>
        <dbReference type="ARBA" id="ARBA00010587"/>
    </source>
</evidence>
<dbReference type="NCBIfam" id="NF033749">
    <property type="entry name" value="bact_hemeryth"/>
    <property type="match status" value="1"/>
</dbReference>
<accession>A0A1T4R0S0</accession>
<dbReference type="InterPro" id="IPR016131">
    <property type="entry name" value="Haemerythrin_Fe_BS"/>
</dbReference>
<comment type="similarity">
    <text evidence="1">Belongs to the hemerythrin family.</text>
</comment>
<dbReference type="InterPro" id="IPR012312">
    <property type="entry name" value="Hemerythrin-like"/>
</dbReference>
<dbReference type="Gene3D" id="1.20.120.50">
    <property type="entry name" value="Hemerythrin-like"/>
    <property type="match status" value="1"/>
</dbReference>
<dbReference type="InterPro" id="IPR012827">
    <property type="entry name" value="Hemerythrin_metal-bd"/>
</dbReference>
<sequence length="135" mass="15771">MGLISCNKILTVGVQRFDDDHHQLVAIINQLHRAFKSGKGDQSVKHALKQLDEYTNYHFQAEEMLLKQHDYPHLEEHQQAHQHILSRFAHLQAEFHDSPAAMQQNLMQFLLDWLISHTKNVDQQYGPFLNSKGVY</sequence>
<keyword evidence="3" id="KW-0479">Metal-binding</keyword>
<evidence type="ECO:0000313" key="6">
    <source>
        <dbReference type="EMBL" id="SKA09590.1"/>
    </source>
</evidence>
<dbReference type="AlphaFoldDB" id="A0A1T4R0S0"/>
<keyword evidence="4" id="KW-0408">Iron</keyword>
<organism evidence="6 7">
    <name type="scientific">Trichlorobacter thiogenes</name>
    <dbReference type="NCBI Taxonomy" id="115783"/>
    <lineage>
        <taxon>Bacteria</taxon>
        <taxon>Pseudomonadati</taxon>
        <taxon>Thermodesulfobacteriota</taxon>
        <taxon>Desulfuromonadia</taxon>
        <taxon>Geobacterales</taxon>
        <taxon>Geobacteraceae</taxon>
        <taxon>Trichlorobacter</taxon>
    </lineage>
</organism>
<feature type="domain" description="Hemerythrin-like" evidence="5">
    <location>
        <begin position="13"/>
        <end position="129"/>
    </location>
</feature>
<proteinExistence type="inferred from homology"/>
<dbReference type="PANTHER" id="PTHR37164:SF1">
    <property type="entry name" value="BACTERIOHEMERYTHRIN"/>
    <property type="match status" value="1"/>
</dbReference>
<evidence type="ECO:0000256" key="3">
    <source>
        <dbReference type="ARBA" id="ARBA00022723"/>
    </source>
</evidence>
<dbReference type="GO" id="GO:0005344">
    <property type="term" value="F:oxygen carrier activity"/>
    <property type="evidence" value="ECO:0007669"/>
    <property type="project" value="UniProtKB-KW"/>
</dbReference>